<keyword evidence="2" id="KW-1185">Reference proteome</keyword>
<name>A0A843URP6_COLES</name>
<gene>
    <name evidence="1" type="ORF">Taro_018553</name>
</gene>
<comment type="caution">
    <text evidence="1">The sequence shown here is derived from an EMBL/GenBank/DDBJ whole genome shotgun (WGS) entry which is preliminary data.</text>
</comment>
<evidence type="ECO:0000313" key="1">
    <source>
        <dbReference type="EMBL" id="MQL86031.1"/>
    </source>
</evidence>
<dbReference type="AlphaFoldDB" id="A0A843URP6"/>
<accession>A0A843URP6</accession>
<proteinExistence type="predicted"/>
<sequence>MRRECLEICKKLEKKKFKKPKTMIVTWSDEDEDQTSENLEKQKDNLCLMTHEEKIIEINDECETFSFKHHELASPPQISFALLNLAMAPQQLLVTRTTSKVKERVPIMIPLKIVSHLVVYEVCKHRRKYLAKTVFLSKSSHTSMLHVFSQK</sequence>
<protein>
    <submittedName>
        <fullName evidence="1">Uncharacterized protein</fullName>
    </submittedName>
</protein>
<reference evidence="1" key="1">
    <citation type="submission" date="2017-07" db="EMBL/GenBank/DDBJ databases">
        <title>Taro Niue Genome Assembly and Annotation.</title>
        <authorList>
            <person name="Atibalentja N."/>
            <person name="Keating K."/>
            <person name="Fields C.J."/>
        </authorList>
    </citation>
    <scope>NUCLEOTIDE SEQUENCE</scope>
    <source>
        <strain evidence="1">Niue_2</strain>
        <tissue evidence="1">Leaf</tissue>
    </source>
</reference>
<organism evidence="1 2">
    <name type="scientific">Colocasia esculenta</name>
    <name type="common">Wild taro</name>
    <name type="synonym">Arum esculentum</name>
    <dbReference type="NCBI Taxonomy" id="4460"/>
    <lineage>
        <taxon>Eukaryota</taxon>
        <taxon>Viridiplantae</taxon>
        <taxon>Streptophyta</taxon>
        <taxon>Embryophyta</taxon>
        <taxon>Tracheophyta</taxon>
        <taxon>Spermatophyta</taxon>
        <taxon>Magnoliopsida</taxon>
        <taxon>Liliopsida</taxon>
        <taxon>Araceae</taxon>
        <taxon>Aroideae</taxon>
        <taxon>Colocasieae</taxon>
        <taxon>Colocasia</taxon>
    </lineage>
</organism>
<dbReference type="Proteomes" id="UP000652761">
    <property type="component" value="Unassembled WGS sequence"/>
</dbReference>
<dbReference type="EMBL" id="NMUH01000865">
    <property type="protein sequence ID" value="MQL86031.1"/>
    <property type="molecule type" value="Genomic_DNA"/>
</dbReference>
<evidence type="ECO:0000313" key="2">
    <source>
        <dbReference type="Proteomes" id="UP000652761"/>
    </source>
</evidence>